<evidence type="ECO:0000256" key="1">
    <source>
        <dbReference type="SAM" id="MobiDB-lite"/>
    </source>
</evidence>
<gene>
    <name evidence="4" type="primary">opcA</name>
    <name evidence="4" type="ORF">GCM10009839_26130</name>
</gene>
<feature type="domain" description="Glucose-6-phosphate dehydrogenase assembly protein OpcA N-terminal" evidence="2">
    <location>
        <begin position="51"/>
        <end position="158"/>
    </location>
</feature>
<dbReference type="RefSeq" id="WP_344665819.1">
    <property type="nucleotide sequence ID" value="NZ_BAAAQN010000012.1"/>
</dbReference>
<sequence length="384" mass="40688">MIKHLDSTTSAKIANALIDIRKEAGAATTGAVLTLVIETDERHHYYALRAAREASRAHPSRILVVIPHPEQPFSGLDAEVRVGDEMGPGEAVVMRLNGELADHADAVVLPLLLPDTPVVTWWPAESPVDPAAAPLGKLAMRRITDASGTHQPASLAERLRGYSPGDTDLAWTRCTPWRSMLAAALDQLPTTVKDVKVTAEIDNPSSTLLAVWLGWRLGVPVTLSTDKGPGITGVHLGTDAGEISLNRPDGMLAVLSMPEQPDRHVALKRRELADLLTEELRRLDVDETYEEVLRHITEHDLSAITEVSPAPRKPATITVTAQPSDGPLGEAPAETAGEDIATEATDAAAAAGVETDASPVSSAQKNAKASSAKQAAADDRGDAP</sequence>
<evidence type="ECO:0000259" key="3">
    <source>
        <dbReference type="Pfam" id="PF20171"/>
    </source>
</evidence>
<organism evidence="4 5">
    <name type="scientific">Catenulispora yoronensis</name>
    <dbReference type="NCBI Taxonomy" id="450799"/>
    <lineage>
        <taxon>Bacteria</taxon>
        <taxon>Bacillati</taxon>
        <taxon>Actinomycetota</taxon>
        <taxon>Actinomycetes</taxon>
        <taxon>Catenulisporales</taxon>
        <taxon>Catenulisporaceae</taxon>
        <taxon>Catenulispora</taxon>
    </lineage>
</organism>
<name>A0ABP5FJI0_9ACTN</name>
<dbReference type="Proteomes" id="UP001500751">
    <property type="component" value="Unassembled WGS sequence"/>
</dbReference>
<dbReference type="InterPro" id="IPR004555">
    <property type="entry name" value="G6PDH_assembly_OpcA"/>
</dbReference>
<proteinExistence type="predicted"/>
<protein>
    <submittedName>
        <fullName evidence="4">Glucose-6-phosphate dehydrogenase assembly protein OpcA</fullName>
    </submittedName>
</protein>
<evidence type="ECO:0000313" key="5">
    <source>
        <dbReference type="Proteomes" id="UP001500751"/>
    </source>
</evidence>
<accession>A0ABP5FJI0</accession>
<dbReference type="PANTHER" id="PTHR38658:SF1">
    <property type="entry name" value="OXPP CYCLE PROTEIN OPCA-RELATED"/>
    <property type="match status" value="1"/>
</dbReference>
<comment type="caution">
    <text evidence="4">The sequence shown here is derived from an EMBL/GenBank/DDBJ whole genome shotgun (WGS) entry which is preliminary data.</text>
</comment>
<reference evidence="5" key="1">
    <citation type="journal article" date="2019" name="Int. J. Syst. Evol. Microbiol.">
        <title>The Global Catalogue of Microorganisms (GCM) 10K type strain sequencing project: providing services to taxonomists for standard genome sequencing and annotation.</title>
        <authorList>
            <consortium name="The Broad Institute Genomics Platform"/>
            <consortium name="The Broad Institute Genome Sequencing Center for Infectious Disease"/>
            <person name="Wu L."/>
            <person name="Ma J."/>
        </authorList>
    </citation>
    <scope>NUCLEOTIDE SEQUENCE [LARGE SCALE GENOMIC DNA]</scope>
    <source>
        <strain evidence="5">JCM 16014</strain>
    </source>
</reference>
<keyword evidence="5" id="KW-1185">Reference proteome</keyword>
<dbReference type="Pfam" id="PF10128">
    <property type="entry name" value="OpcA_G6PD_assem"/>
    <property type="match status" value="1"/>
</dbReference>
<evidence type="ECO:0000313" key="4">
    <source>
        <dbReference type="EMBL" id="GAA2026465.1"/>
    </source>
</evidence>
<evidence type="ECO:0000259" key="2">
    <source>
        <dbReference type="Pfam" id="PF10128"/>
    </source>
</evidence>
<dbReference type="PANTHER" id="PTHR38658">
    <property type="entry name" value="OXPP CYCLE PROTEIN OPCA-RELATED"/>
    <property type="match status" value="1"/>
</dbReference>
<feature type="region of interest" description="Disordered" evidence="1">
    <location>
        <begin position="306"/>
        <end position="384"/>
    </location>
</feature>
<feature type="domain" description="Glucose-6-phosphate dehydrogenase assembly protein OpcA C-terminal" evidence="3">
    <location>
        <begin position="164"/>
        <end position="293"/>
    </location>
</feature>
<dbReference type="InterPro" id="IPR046801">
    <property type="entry name" value="OpcA_G6PD_N"/>
</dbReference>
<dbReference type="InterPro" id="IPR046802">
    <property type="entry name" value="OpcA_G6PD_C"/>
</dbReference>
<dbReference type="EMBL" id="BAAAQN010000012">
    <property type="protein sequence ID" value="GAA2026465.1"/>
    <property type="molecule type" value="Genomic_DNA"/>
</dbReference>
<dbReference type="Pfam" id="PF20171">
    <property type="entry name" value="OpcA_G6PD_C"/>
    <property type="match status" value="1"/>
</dbReference>
<feature type="compositionally biased region" description="Low complexity" evidence="1">
    <location>
        <begin position="342"/>
        <end position="375"/>
    </location>
</feature>